<dbReference type="SUPFAM" id="SSF53098">
    <property type="entry name" value="Ribonuclease H-like"/>
    <property type="match status" value="1"/>
</dbReference>
<dbReference type="HOGENOM" id="CLU_000384_33_2_1"/>
<dbReference type="InterPro" id="IPR041588">
    <property type="entry name" value="Integrase_H2C2"/>
</dbReference>
<dbReference type="AlphaFoldDB" id="A0A0C9YIL0"/>
<dbReference type="Gene3D" id="3.30.420.10">
    <property type="entry name" value="Ribonuclease H-like superfamily/Ribonuclease H"/>
    <property type="match status" value="1"/>
</dbReference>
<dbReference type="Pfam" id="PF17921">
    <property type="entry name" value="Integrase_H2C2"/>
    <property type="match status" value="1"/>
</dbReference>
<reference evidence="6 7" key="1">
    <citation type="submission" date="2014-04" db="EMBL/GenBank/DDBJ databases">
        <authorList>
            <consortium name="DOE Joint Genome Institute"/>
            <person name="Kuo A."/>
            <person name="Kohler A."/>
            <person name="Costa M.D."/>
            <person name="Nagy L.G."/>
            <person name="Floudas D."/>
            <person name="Copeland A."/>
            <person name="Barry K.W."/>
            <person name="Cichocki N."/>
            <person name="Veneault-Fourrey C."/>
            <person name="LaButti K."/>
            <person name="Lindquist E.A."/>
            <person name="Lipzen A."/>
            <person name="Lundell T."/>
            <person name="Morin E."/>
            <person name="Murat C."/>
            <person name="Sun H."/>
            <person name="Tunlid A."/>
            <person name="Henrissat B."/>
            <person name="Grigoriev I.V."/>
            <person name="Hibbett D.S."/>
            <person name="Martin F."/>
            <person name="Nordberg H.P."/>
            <person name="Cantor M.N."/>
            <person name="Hua S.X."/>
        </authorList>
    </citation>
    <scope>NUCLEOTIDE SEQUENCE [LARGE SCALE GENOMIC DNA]</scope>
    <source>
        <strain evidence="6 7">441</strain>
    </source>
</reference>
<dbReference type="Gene3D" id="1.10.340.70">
    <property type="match status" value="1"/>
</dbReference>
<dbReference type="InterPro" id="IPR041577">
    <property type="entry name" value="RT_RNaseH_2"/>
</dbReference>
<keyword evidence="1" id="KW-0511">Multifunctional enzyme</keyword>
<dbReference type="FunFam" id="3.30.70.270:FF:000020">
    <property type="entry name" value="Transposon Tf2-6 polyprotein-like Protein"/>
    <property type="match status" value="1"/>
</dbReference>
<evidence type="ECO:0000256" key="2">
    <source>
        <dbReference type="SAM" id="MobiDB-lite"/>
    </source>
</evidence>
<dbReference type="EMBL" id="KN833984">
    <property type="protein sequence ID" value="KIK13614.1"/>
    <property type="molecule type" value="Genomic_DNA"/>
</dbReference>
<dbReference type="InterPro" id="IPR050951">
    <property type="entry name" value="Retrovirus_Pol_polyprotein"/>
</dbReference>
<gene>
    <name evidence="6" type="ORF">PISMIDRAFT_17850</name>
</gene>
<feature type="domain" description="Integrase zinc-binding" evidence="5">
    <location>
        <begin position="556"/>
        <end position="613"/>
    </location>
</feature>
<sequence length="712" mass="80590">MPLRKPWDHAIDLKDTFAPKQGHLIPLSVDEQKEVLDFVDDQTRKGYIQPSKSPQMSPVFFVPKKDGQKHMVQDYRYLNEHTIKNVYPLPLISQLVDKLKGCKLFTKMDLCWGYNNVCIKEGDEWKVAFIMHKGSFEPLVMYFGLCNSPSTFQNMMNNIFGDMEDVVVIYIDDIMVFTRTDDKVEHDQIVLERLGDAGEESDNGRRVADGRDGGTGEGVGFSSCAAPLYEPSPRISEGWRSSSGMVGSGSGLIGKGLGVSEEKCFFKKKGVEFLGMVVGVDGIRMDKSMVKAIREWPNPTRVKSVRAFLGLANLYCRFIKDFAHIARPLGDLTRKDQPWTWQEEQQCAFDALKEAFTTAPILAFPDQDRRFHLETDASDFTTGAVLSAEAPDGLWHPVAYYSHSMTLPEHNYQVFDKEMLAIIQALETWHHYLEATPYEFEIWTDHSNLQYFKMAQNLDRRWARWAQYLSRFNYKLIYKPGASMAKANALSRREDHEVKGDNQEVTLINPVQVAALSVGMDRTLKAILKGATSATAPPEGYELQEGLYVRGRRVYVPPSVVLLVIEVHHDTPIAGHPGWSKTLELVSHHYVWPAMSQSVRDYVASCHHCQMAKGAQKPPVGKLCPNLVPEAPWRDISVDFTDVPEAGGYDNVMVVVDRFSKEAVFVPMHQQTRHHLARLPAHPERSPSGQDWPDRVPEFPESSTASIPQFFC</sequence>
<dbReference type="PANTHER" id="PTHR37984:SF5">
    <property type="entry name" value="PROTEIN NYNRIN-LIKE"/>
    <property type="match status" value="1"/>
</dbReference>
<dbReference type="CDD" id="cd09274">
    <property type="entry name" value="RNase_HI_RT_Ty3"/>
    <property type="match status" value="1"/>
</dbReference>
<dbReference type="InterPro" id="IPR043128">
    <property type="entry name" value="Rev_trsase/Diguanyl_cyclase"/>
</dbReference>
<dbReference type="InterPro" id="IPR043502">
    <property type="entry name" value="DNA/RNA_pol_sf"/>
</dbReference>
<feature type="domain" description="Reverse transcriptase" evidence="3">
    <location>
        <begin position="62"/>
        <end position="189"/>
    </location>
</feature>
<dbReference type="Gene3D" id="3.30.70.270">
    <property type="match status" value="2"/>
</dbReference>
<evidence type="ECO:0008006" key="8">
    <source>
        <dbReference type="Google" id="ProtNLM"/>
    </source>
</evidence>
<dbReference type="Proteomes" id="UP000054018">
    <property type="component" value="Unassembled WGS sequence"/>
</dbReference>
<evidence type="ECO:0000313" key="6">
    <source>
        <dbReference type="EMBL" id="KIK13614.1"/>
    </source>
</evidence>
<dbReference type="InterPro" id="IPR036397">
    <property type="entry name" value="RNaseH_sf"/>
</dbReference>
<evidence type="ECO:0000256" key="1">
    <source>
        <dbReference type="ARBA" id="ARBA00023268"/>
    </source>
</evidence>
<organism evidence="6 7">
    <name type="scientific">Pisolithus microcarpus 441</name>
    <dbReference type="NCBI Taxonomy" id="765257"/>
    <lineage>
        <taxon>Eukaryota</taxon>
        <taxon>Fungi</taxon>
        <taxon>Dikarya</taxon>
        <taxon>Basidiomycota</taxon>
        <taxon>Agaricomycotina</taxon>
        <taxon>Agaricomycetes</taxon>
        <taxon>Agaricomycetidae</taxon>
        <taxon>Boletales</taxon>
        <taxon>Sclerodermatineae</taxon>
        <taxon>Pisolithaceae</taxon>
        <taxon>Pisolithus</taxon>
    </lineage>
</organism>
<dbReference type="InterPro" id="IPR000477">
    <property type="entry name" value="RT_dom"/>
</dbReference>
<reference evidence="7" key="2">
    <citation type="submission" date="2015-01" db="EMBL/GenBank/DDBJ databases">
        <title>Evolutionary Origins and Diversification of the Mycorrhizal Mutualists.</title>
        <authorList>
            <consortium name="DOE Joint Genome Institute"/>
            <consortium name="Mycorrhizal Genomics Consortium"/>
            <person name="Kohler A."/>
            <person name="Kuo A."/>
            <person name="Nagy L.G."/>
            <person name="Floudas D."/>
            <person name="Copeland A."/>
            <person name="Barry K.W."/>
            <person name="Cichocki N."/>
            <person name="Veneault-Fourrey C."/>
            <person name="LaButti K."/>
            <person name="Lindquist E.A."/>
            <person name="Lipzen A."/>
            <person name="Lundell T."/>
            <person name="Morin E."/>
            <person name="Murat C."/>
            <person name="Riley R."/>
            <person name="Ohm R."/>
            <person name="Sun H."/>
            <person name="Tunlid A."/>
            <person name="Henrissat B."/>
            <person name="Grigoriev I.V."/>
            <person name="Hibbett D.S."/>
            <person name="Martin F."/>
        </authorList>
    </citation>
    <scope>NUCLEOTIDE SEQUENCE [LARGE SCALE GENOMIC DNA]</scope>
    <source>
        <strain evidence="7">441</strain>
    </source>
</reference>
<accession>A0A0C9YIL0</accession>
<dbReference type="SUPFAM" id="SSF56672">
    <property type="entry name" value="DNA/RNA polymerases"/>
    <property type="match status" value="2"/>
</dbReference>
<dbReference type="STRING" id="765257.A0A0C9YIL0"/>
<dbReference type="Pfam" id="PF17919">
    <property type="entry name" value="RT_RNaseH_2"/>
    <property type="match status" value="1"/>
</dbReference>
<keyword evidence="7" id="KW-1185">Reference proteome</keyword>
<dbReference type="GO" id="GO:0003824">
    <property type="term" value="F:catalytic activity"/>
    <property type="evidence" value="ECO:0007669"/>
    <property type="project" value="UniProtKB-KW"/>
</dbReference>
<feature type="compositionally biased region" description="Polar residues" evidence="2">
    <location>
        <begin position="701"/>
        <end position="712"/>
    </location>
</feature>
<dbReference type="OrthoDB" id="2689593at2759"/>
<dbReference type="FunFam" id="1.10.340.70:FF:000001">
    <property type="entry name" value="Retrovirus-related Pol polyprotein from transposon gypsy-like Protein"/>
    <property type="match status" value="1"/>
</dbReference>
<dbReference type="CDD" id="cd01647">
    <property type="entry name" value="RT_LTR"/>
    <property type="match status" value="1"/>
</dbReference>
<feature type="compositionally biased region" description="Basic and acidic residues" evidence="2">
    <location>
        <begin position="197"/>
        <end position="214"/>
    </location>
</feature>
<feature type="domain" description="Reverse transcriptase/retrotransposon-derived protein RNase H-like" evidence="4">
    <location>
        <begin position="341"/>
        <end position="437"/>
    </location>
</feature>
<evidence type="ECO:0000313" key="7">
    <source>
        <dbReference type="Proteomes" id="UP000054018"/>
    </source>
</evidence>
<dbReference type="PANTHER" id="PTHR37984">
    <property type="entry name" value="PROTEIN CBG26694"/>
    <property type="match status" value="1"/>
</dbReference>
<protein>
    <recommendedName>
        <fullName evidence="8">Reverse transcriptase</fullName>
    </recommendedName>
</protein>
<dbReference type="InterPro" id="IPR012337">
    <property type="entry name" value="RNaseH-like_sf"/>
</dbReference>
<dbReference type="GO" id="GO:0003676">
    <property type="term" value="F:nucleic acid binding"/>
    <property type="evidence" value="ECO:0007669"/>
    <property type="project" value="InterPro"/>
</dbReference>
<evidence type="ECO:0000259" key="5">
    <source>
        <dbReference type="Pfam" id="PF17921"/>
    </source>
</evidence>
<evidence type="ECO:0000259" key="4">
    <source>
        <dbReference type="Pfam" id="PF17919"/>
    </source>
</evidence>
<name>A0A0C9YIL0_9AGAM</name>
<proteinExistence type="predicted"/>
<evidence type="ECO:0000259" key="3">
    <source>
        <dbReference type="Pfam" id="PF00078"/>
    </source>
</evidence>
<feature type="region of interest" description="Disordered" evidence="2">
    <location>
        <begin position="197"/>
        <end position="218"/>
    </location>
</feature>
<dbReference type="Pfam" id="PF00078">
    <property type="entry name" value="RVT_1"/>
    <property type="match status" value="1"/>
</dbReference>
<dbReference type="Gene3D" id="3.10.10.10">
    <property type="entry name" value="HIV Type 1 Reverse Transcriptase, subunit A, domain 1"/>
    <property type="match status" value="1"/>
</dbReference>
<feature type="region of interest" description="Disordered" evidence="2">
    <location>
        <begin position="675"/>
        <end position="712"/>
    </location>
</feature>